<sequence>MADAGLWLNRDRRTVGFIPGTRIGDVFFFRMELCVLGLHGHLQAGIDYVAAGEPIATSIVFSGGYEDDEDRGEVIFYTGHGGRQGKNARKQSVGQELKDGNLALERSCNYGIEIRVIRGLDCERSPTKRVYVYDGLYRVVECLSEIGKSGFVVFKFKLVRIEGQEVMGSSAIKLAEELKKNALGVRPNGYLSLDISQGKEKEPVAVFNDVDSNCDPLLCEYLVSPEFASFVRKPGGRGCKCQSVCSVGCVCVNRNGGEFAYDLYGRLLKGKPLVYECGRYCGCPPSCVNRVSQKGLRHQLEIFRSSEGRWAVRSLDIILAGEFVCEFSGSLFAMEQLELEARNGLILVDPNRLPRRWEEWGDLSMVKSDYEKPKFPSLPYVGYFIDVLRARNVACYMSHRSSPNCFVQFVLVDHYNVAYPRLMIFAMENIPPMRELSLDYGFGDV</sequence>
<keyword evidence="3 4" id="KW-0539">Nucleus</keyword>
<keyword evidence="2" id="KW-0158">Chromosome</keyword>
<evidence type="ECO:0008006" key="10">
    <source>
        <dbReference type="Google" id="ProtNLM"/>
    </source>
</evidence>
<dbReference type="InterPro" id="IPR046341">
    <property type="entry name" value="SET_dom_sf"/>
</dbReference>
<dbReference type="PROSITE" id="PS50867">
    <property type="entry name" value="PRE_SET"/>
    <property type="match status" value="1"/>
</dbReference>
<dbReference type="SMART" id="SM00466">
    <property type="entry name" value="SRA"/>
    <property type="match status" value="1"/>
</dbReference>
<dbReference type="Gramene" id="ONK77099">
    <property type="protein sequence ID" value="ONK77099"/>
    <property type="gene ID" value="A4U43_C02F3090"/>
</dbReference>
<dbReference type="GO" id="GO:0005634">
    <property type="term" value="C:nucleus"/>
    <property type="evidence" value="ECO:0007669"/>
    <property type="project" value="UniProtKB-SubCell"/>
</dbReference>
<dbReference type="PANTHER" id="PTHR45660:SF3">
    <property type="entry name" value="HISTONE-LYSINE N-METHYLTRANSFERASE FAMILY MEMBER SUVH9"/>
    <property type="match status" value="1"/>
</dbReference>
<dbReference type="Proteomes" id="UP000243459">
    <property type="component" value="Chromosome 2"/>
</dbReference>
<feature type="domain" description="SET" evidence="5">
    <location>
        <begin position="298"/>
        <end position="441"/>
    </location>
</feature>
<protein>
    <recommendedName>
        <fullName evidence="10">Histone-lysine N-methyltransferase</fullName>
    </recommendedName>
</protein>
<evidence type="ECO:0000313" key="8">
    <source>
        <dbReference type="EMBL" id="ONK77099.1"/>
    </source>
</evidence>
<dbReference type="GO" id="GO:0008270">
    <property type="term" value="F:zinc ion binding"/>
    <property type="evidence" value="ECO:0007669"/>
    <property type="project" value="InterPro"/>
</dbReference>
<dbReference type="PANTHER" id="PTHR45660">
    <property type="entry name" value="HISTONE-LYSINE N-METHYLTRANSFERASE SETMAR"/>
    <property type="match status" value="1"/>
</dbReference>
<reference evidence="9" key="1">
    <citation type="journal article" date="2017" name="Nat. Commun.">
        <title>The asparagus genome sheds light on the origin and evolution of a young Y chromosome.</title>
        <authorList>
            <person name="Harkess A."/>
            <person name="Zhou J."/>
            <person name="Xu C."/>
            <person name="Bowers J.E."/>
            <person name="Van der Hulst R."/>
            <person name="Ayyampalayam S."/>
            <person name="Mercati F."/>
            <person name="Riccardi P."/>
            <person name="McKain M.R."/>
            <person name="Kakrana A."/>
            <person name="Tang H."/>
            <person name="Ray J."/>
            <person name="Groenendijk J."/>
            <person name="Arikit S."/>
            <person name="Mathioni S.M."/>
            <person name="Nakano M."/>
            <person name="Shan H."/>
            <person name="Telgmann-Rauber A."/>
            <person name="Kanno A."/>
            <person name="Yue Z."/>
            <person name="Chen H."/>
            <person name="Li W."/>
            <person name="Chen Y."/>
            <person name="Xu X."/>
            <person name="Zhang Y."/>
            <person name="Luo S."/>
            <person name="Chen H."/>
            <person name="Gao J."/>
            <person name="Mao Z."/>
            <person name="Pires J.C."/>
            <person name="Luo M."/>
            <person name="Kudrna D."/>
            <person name="Wing R.A."/>
            <person name="Meyers B.C."/>
            <person name="Yi K."/>
            <person name="Kong H."/>
            <person name="Lavrijsen P."/>
            <person name="Sunseri F."/>
            <person name="Falavigna A."/>
            <person name="Ye Y."/>
            <person name="Leebens-Mack J.H."/>
            <person name="Chen G."/>
        </authorList>
    </citation>
    <scope>NUCLEOTIDE SEQUENCE [LARGE SCALE GENOMIC DNA]</scope>
    <source>
        <strain evidence="9">cv. DH0086</strain>
    </source>
</reference>
<evidence type="ECO:0000313" key="9">
    <source>
        <dbReference type="Proteomes" id="UP000243459"/>
    </source>
</evidence>
<dbReference type="Gene3D" id="2.170.270.10">
    <property type="entry name" value="SET domain"/>
    <property type="match status" value="1"/>
</dbReference>
<gene>
    <name evidence="8" type="ORF">A4U43_C02F3090</name>
</gene>
<dbReference type="Pfam" id="PF02182">
    <property type="entry name" value="SAD_SRA"/>
    <property type="match status" value="1"/>
</dbReference>
<evidence type="ECO:0000256" key="1">
    <source>
        <dbReference type="ARBA" id="ARBA00004286"/>
    </source>
</evidence>
<dbReference type="PROSITE" id="PS50280">
    <property type="entry name" value="SET"/>
    <property type="match status" value="1"/>
</dbReference>
<dbReference type="InterPro" id="IPR003105">
    <property type="entry name" value="SRA_YDG"/>
</dbReference>
<dbReference type="OrthoDB" id="5792673at2759"/>
<dbReference type="Pfam" id="PF05033">
    <property type="entry name" value="Pre-SET"/>
    <property type="match status" value="1"/>
</dbReference>
<keyword evidence="9" id="KW-1185">Reference proteome</keyword>
<name>A0A5P1FJI8_ASPOF</name>
<dbReference type="SMART" id="SM00468">
    <property type="entry name" value="PreSET"/>
    <property type="match status" value="1"/>
</dbReference>
<evidence type="ECO:0000259" key="7">
    <source>
        <dbReference type="PROSITE" id="PS51015"/>
    </source>
</evidence>
<dbReference type="AlphaFoldDB" id="A0A5P1FJI8"/>
<evidence type="ECO:0000256" key="4">
    <source>
        <dbReference type="PROSITE-ProRule" id="PRU00358"/>
    </source>
</evidence>
<comment type="subcellular location">
    <subcellularLocation>
        <location evidence="1">Chromosome</location>
    </subcellularLocation>
    <subcellularLocation>
        <location evidence="4">Nucleus</location>
    </subcellularLocation>
</comment>
<evidence type="ECO:0000256" key="2">
    <source>
        <dbReference type="ARBA" id="ARBA00022454"/>
    </source>
</evidence>
<dbReference type="OMA" id="HYEYIAK"/>
<feature type="domain" description="YDG" evidence="7">
    <location>
        <begin position="16"/>
        <end position="160"/>
    </location>
</feature>
<dbReference type="GO" id="GO:0003690">
    <property type="term" value="F:double-stranded DNA binding"/>
    <property type="evidence" value="ECO:0007669"/>
    <property type="project" value="TreeGrafter"/>
</dbReference>
<dbReference type="PROSITE" id="PS51015">
    <property type="entry name" value="YDG"/>
    <property type="match status" value="1"/>
</dbReference>
<dbReference type="EMBL" id="CM007382">
    <property type="protein sequence ID" value="ONK77099.1"/>
    <property type="molecule type" value="Genomic_DNA"/>
</dbReference>
<dbReference type="SMART" id="SM00317">
    <property type="entry name" value="SET"/>
    <property type="match status" value="1"/>
</dbReference>
<feature type="domain" description="Pre-SET" evidence="6">
    <location>
        <begin position="237"/>
        <end position="295"/>
    </location>
</feature>
<dbReference type="InterPro" id="IPR015947">
    <property type="entry name" value="PUA-like_sf"/>
</dbReference>
<dbReference type="Pfam" id="PF00856">
    <property type="entry name" value="SET"/>
    <property type="match status" value="1"/>
</dbReference>
<dbReference type="InterPro" id="IPR036987">
    <property type="entry name" value="SRA-YDG_sf"/>
</dbReference>
<evidence type="ECO:0000259" key="6">
    <source>
        <dbReference type="PROSITE" id="PS50867"/>
    </source>
</evidence>
<accession>A0A5P1FJI8</accession>
<dbReference type="GO" id="GO:0005694">
    <property type="term" value="C:chromosome"/>
    <property type="evidence" value="ECO:0007669"/>
    <property type="project" value="UniProtKB-SubCell"/>
</dbReference>
<dbReference type="SUPFAM" id="SSF88697">
    <property type="entry name" value="PUA domain-like"/>
    <property type="match status" value="1"/>
</dbReference>
<dbReference type="InterPro" id="IPR051357">
    <property type="entry name" value="H3K9_HMTase_SUVAR3-9"/>
</dbReference>
<dbReference type="GO" id="GO:0042054">
    <property type="term" value="F:histone methyltransferase activity"/>
    <property type="evidence" value="ECO:0007669"/>
    <property type="project" value="InterPro"/>
</dbReference>
<dbReference type="SUPFAM" id="SSF82199">
    <property type="entry name" value="SET domain"/>
    <property type="match status" value="1"/>
</dbReference>
<organism evidence="8 9">
    <name type="scientific">Asparagus officinalis</name>
    <name type="common">Garden asparagus</name>
    <dbReference type="NCBI Taxonomy" id="4686"/>
    <lineage>
        <taxon>Eukaryota</taxon>
        <taxon>Viridiplantae</taxon>
        <taxon>Streptophyta</taxon>
        <taxon>Embryophyta</taxon>
        <taxon>Tracheophyta</taxon>
        <taxon>Spermatophyta</taxon>
        <taxon>Magnoliopsida</taxon>
        <taxon>Liliopsida</taxon>
        <taxon>Asparagales</taxon>
        <taxon>Asparagaceae</taxon>
        <taxon>Asparagoideae</taxon>
        <taxon>Asparagus</taxon>
    </lineage>
</organism>
<dbReference type="InterPro" id="IPR007728">
    <property type="entry name" value="Pre-SET_dom"/>
</dbReference>
<evidence type="ECO:0000259" key="5">
    <source>
        <dbReference type="PROSITE" id="PS50280"/>
    </source>
</evidence>
<dbReference type="InterPro" id="IPR001214">
    <property type="entry name" value="SET_dom"/>
</dbReference>
<dbReference type="Gene3D" id="2.30.280.10">
    <property type="entry name" value="SRA-YDG"/>
    <property type="match status" value="1"/>
</dbReference>
<proteinExistence type="predicted"/>
<evidence type="ECO:0000256" key="3">
    <source>
        <dbReference type="ARBA" id="ARBA00023242"/>
    </source>
</evidence>